<feature type="signal peptide" evidence="1">
    <location>
        <begin position="1"/>
        <end position="22"/>
    </location>
</feature>
<dbReference type="Proteomes" id="UP001281003">
    <property type="component" value="Unassembled WGS sequence"/>
</dbReference>
<dbReference type="EMBL" id="JAUTDP010000006">
    <property type="protein sequence ID" value="KAK3398422.1"/>
    <property type="molecule type" value="Genomic_DNA"/>
</dbReference>
<feature type="chain" id="PRO_5042274848" evidence="1">
    <location>
        <begin position="23"/>
        <end position="243"/>
    </location>
</feature>
<dbReference type="AlphaFoldDB" id="A0AAE0UBW4"/>
<keyword evidence="3" id="KW-1185">Reference proteome</keyword>
<evidence type="ECO:0000313" key="2">
    <source>
        <dbReference type="EMBL" id="KAK3398422.1"/>
    </source>
</evidence>
<keyword evidence="1" id="KW-0732">Signal</keyword>
<comment type="caution">
    <text evidence="2">The sequence shown here is derived from an EMBL/GenBank/DDBJ whole genome shotgun (WGS) entry which is preliminary data.</text>
</comment>
<dbReference type="PANTHER" id="PTHR35605:SF1">
    <property type="entry name" value="ECP2 EFFECTOR PROTEIN DOMAIN-CONTAINING PROTEIN-RELATED"/>
    <property type="match status" value="1"/>
</dbReference>
<dbReference type="PANTHER" id="PTHR35605">
    <property type="entry name" value="ECP2 EFFECTOR PROTEIN DOMAIN-CONTAINING PROTEIN-RELATED"/>
    <property type="match status" value="1"/>
</dbReference>
<sequence length="243" mass="27274">MFLPSVVLQLAVVALLPVTATAQLTTSFLAPNNKPTLQVRDHGQDIKATAVSSVRNPSPTKIPLRPSNTLEARYQFPWETNTRTYDSEAPLPTWRAIACPGANPQLTGKMKSSIEELPDDWGWAPATNLSFALMDREWYSGQHYLASASGRDDDRFRVCKRAGCVGFAAFYWCNMDQMSKLELRPEWILKGAVDIYKTEACWSNKADFWGKGNGFVRGEVFHKDQWSVLVRKEDCRLGAQPVS</sequence>
<name>A0AAE0UBW4_SORBR</name>
<proteinExistence type="predicted"/>
<reference evidence="2" key="1">
    <citation type="journal article" date="2023" name="Mol. Phylogenet. Evol.">
        <title>Genome-scale phylogeny and comparative genomics of the fungal order Sordariales.</title>
        <authorList>
            <person name="Hensen N."/>
            <person name="Bonometti L."/>
            <person name="Westerberg I."/>
            <person name="Brannstrom I.O."/>
            <person name="Guillou S."/>
            <person name="Cros-Aarteil S."/>
            <person name="Calhoun S."/>
            <person name="Haridas S."/>
            <person name="Kuo A."/>
            <person name="Mondo S."/>
            <person name="Pangilinan J."/>
            <person name="Riley R."/>
            <person name="LaButti K."/>
            <person name="Andreopoulos B."/>
            <person name="Lipzen A."/>
            <person name="Chen C."/>
            <person name="Yan M."/>
            <person name="Daum C."/>
            <person name="Ng V."/>
            <person name="Clum A."/>
            <person name="Steindorff A."/>
            <person name="Ohm R.A."/>
            <person name="Martin F."/>
            <person name="Silar P."/>
            <person name="Natvig D.O."/>
            <person name="Lalanne C."/>
            <person name="Gautier V."/>
            <person name="Ament-Velasquez S.L."/>
            <person name="Kruys A."/>
            <person name="Hutchinson M.I."/>
            <person name="Powell A.J."/>
            <person name="Barry K."/>
            <person name="Miller A.N."/>
            <person name="Grigoriev I.V."/>
            <person name="Debuchy R."/>
            <person name="Gladieux P."/>
            <person name="Hiltunen Thoren M."/>
            <person name="Johannesson H."/>
        </authorList>
    </citation>
    <scope>NUCLEOTIDE SEQUENCE</scope>
    <source>
        <strain evidence="2">FGSC 1904</strain>
    </source>
</reference>
<accession>A0AAE0UBW4</accession>
<gene>
    <name evidence="2" type="ORF">B0T20DRAFT_208146</name>
</gene>
<protein>
    <submittedName>
        <fullName evidence="2">Uncharacterized protein</fullName>
    </submittedName>
</protein>
<reference evidence="2" key="2">
    <citation type="submission" date="2023-07" db="EMBL/GenBank/DDBJ databases">
        <authorList>
            <consortium name="Lawrence Berkeley National Laboratory"/>
            <person name="Haridas S."/>
            <person name="Hensen N."/>
            <person name="Bonometti L."/>
            <person name="Westerberg I."/>
            <person name="Brannstrom I.O."/>
            <person name="Guillou S."/>
            <person name="Cros-Aarteil S."/>
            <person name="Calhoun S."/>
            <person name="Kuo A."/>
            <person name="Mondo S."/>
            <person name="Pangilinan J."/>
            <person name="Riley R."/>
            <person name="LaButti K."/>
            <person name="Andreopoulos B."/>
            <person name="Lipzen A."/>
            <person name="Chen C."/>
            <person name="Yanf M."/>
            <person name="Daum C."/>
            <person name="Ng V."/>
            <person name="Clum A."/>
            <person name="Steindorff A."/>
            <person name="Ohm R."/>
            <person name="Martin F."/>
            <person name="Silar P."/>
            <person name="Natvig D."/>
            <person name="Lalanne C."/>
            <person name="Gautier V."/>
            <person name="Ament-velasquez S.L."/>
            <person name="Kruys A."/>
            <person name="Hutchinson M.I."/>
            <person name="Powell A.J."/>
            <person name="Barry K."/>
            <person name="Miller A.N."/>
            <person name="Grigoriev I.V."/>
            <person name="Debuchy R."/>
            <person name="Gladieux P."/>
            <person name="Thoren M.H."/>
            <person name="Johannesson H."/>
        </authorList>
    </citation>
    <scope>NUCLEOTIDE SEQUENCE</scope>
    <source>
        <strain evidence="2">FGSC 1904</strain>
    </source>
</reference>
<evidence type="ECO:0000313" key="3">
    <source>
        <dbReference type="Proteomes" id="UP001281003"/>
    </source>
</evidence>
<evidence type="ECO:0000256" key="1">
    <source>
        <dbReference type="SAM" id="SignalP"/>
    </source>
</evidence>
<organism evidence="2 3">
    <name type="scientific">Sordaria brevicollis</name>
    <dbReference type="NCBI Taxonomy" id="83679"/>
    <lineage>
        <taxon>Eukaryota</taxon>
        <taxon>Fungi</taxon>
        <taxon>Dikarya</taxon>
        <taxon>Ascomycota</taxon>
        <taxon>Pezizomycotina</taxon>
        <taxon>Sordariomycetes</taxon>
        <taxon>Sordariomycetidae</taxon>
        <taxon>Sordariales</taxon>
        <taxon>Sordariaceae</taxon>
        <taxon>Sordaria</taxon>
    </lineage>
</organism>